<feature type="region of interest" description="Disordered" evidence="1">
    <location>
        <begin position="1"/>
        <end position="98"/>
    </location>
</feature>
<name>B6SYL7_MAIZE</name>
<protein>
    <submittedName>
        <fullName evidence="2">Uncharacterized protein</fullName>
    </submittedName>
</protein>
<dbReference type="AlphaFoldDB" id="B6SYL7"/>
<sequence>MPTLRSATANASPVGTPLPAEASTPRSVKRRLTPGRAGESPDASRHTSPHRHPHDGTGPVCVPKMLSASPKSSRKRLYGDFVSSQPRSPSGIPEMPRR</sequence>
<accession>B6SYL7</accession>
<dbReference type="EMBL" id="EU957832">
    <property type="protein sequence ID" value="ACG29950.1"/>
    <property type="molecule type" value="mRNA"/>
</dbReference>
<proteinExistence type="evidence at transcript level"/>
<evidence type="ECO:0000256" key="1">
    <source>
        <dbReference type="SAM" id="MobiDB-lite"/>
    </source>
</evidence>
<reference evidence="2" key="1">
    <citation type="journal article" date="2009" name="Plant Mol. Biol.">
        <title>Insights into corn genes derived from large-scale cDNA sequencing.</title>
        <authorList>
            <person name="Alexandrov N.N."/>
            <person name="Brover V.V."/>
            <person name="Freidin S."/>
            <person name="Troukhan M.E."/>
            <person name="Tatarinova T.V."/>
            <person name="Zhang H."/>
            <person name="Swaller T.J."/>
            <person name="Lu Y.P."/>
            <person name="Bouck J."/>
            <person name="Flavell R.B."/>
            <person name="Feldmann K.A."/>
        </authorList>
    </citation>
    <scope>NUCLEOTIDE SEQUENCE</scope>
</reference>
<evidence type="ECO:0000313" key="2">
    <source>
        <dbReference type="EMBL" id="ACG29950.1"/>
    </source>
</evidence>
<organism evidence="2">
    <name type="scientific">Zea mays</name>
    <name type="common">Maize</name>
    <dbReference type="NCBI Taxonomy" id="4577"/>
    <lineage>
        <taxon>Eukaryota</taxon>
        <taxon>Viridiplantae</taxon>
        <taxon>Streptophyta</taxon>
        <taxon>Embryophyta</taxon>
        <taxon>Tracheophyta</taxon>
        <taxon>Spermatophyta</taxon>
        <taxon>Magnoliopsida</taxon>
        <taxon>Liliopsida</taxon>
        <taxon>Poales</taxon>
        <taxon>Poaceae</taxon>
        <taxon>PACMAD clade</taxon>
        <taxon>Panicoideae</taxon>
        <taxon>Andropogonodae</taxon>
        <taxon>Andropogoneae</taxon>
        <taxon>Tripsacinae</taxon>
        <taxon>Zea</taxon>
    </lineage>
</organism>
<feature type="compositionally biased region" description="Polar residues" evidence="1">
    <location>
        <begin position="1"/>
        <end position="13"/>
    </location>
</feature>